<keyword evidence="1" id="KW-0812">Transmembrane</keyword>
<keyword evidence="1" id="KW-0472">Membrane</keyword>
<dbReference type="AlphaFoldDB" id="A0A8T2TTA2"/>
<accession>A0A8T2TTA2</accession>
<protein>
    <submittedName>
        <fullName evidence="2">Uncharacterized protein</fullName>
    </submittedName>
</protein>
<dbReference type="Proteomes" id="UP000825935">
    <property type="component" value="Chromosome 11"/>
</dbReference>
<reference evidence="2" key="1">
    <citation type="submission" date="2021-08" db="EMBL/GenBank/DDBJ databases">
        <title>WGS assembly of Ceratopteris richardii.</title>
        <authorList>
            <person name="Marchant D.B."/>
            <person name="Chen G."/>
            <person name="Jenkins J."/>
            <person name="Shu S."/>
            <person name="Leebens-Mack J."/>
            <person name="Grimwood J."/>
            <person name="Schmutz J."/>
            <person name="Soltis P."/>
            <person name="Soltis D."/>
            <person name="Chen Z.-H."/>
        </authorList>
    </citation>
    <scope>NUCLEOTIDE SEQUENCE</scope>
    <source>
        <strain evidence="2">Whitten #5841</strain>
        <tissue evidence="2">Leaf</tissue>
    </source>
</reference>
<organism evidence="2 3">
    <name type="scientific">Ceratopteris richardii</name>
    <name type="common">Triangle waterfern</name>
    <dbReference type="NCBI Taxonomy" id="49495"/>
    <lineage>
        <taxon>Eukaryota</taxon>
        <taxon>Viridiplantae</taxon>
        <taxon>Streptophyta</taxon>
        <taxon>Embryophyta</taxon>
        <taxon>Tracheophyta</taxon>
        <taxon>Polypodiopsida</taxon>
        <taxon>Polypodiidae</taxon>
        <taxon>Polypodiales</taxon>
        <taxon>Pteridineae</taxon>
        <taxon>Pteridaceae</taxon>
        <taxon>Parkerioideae</taxon>
        <taxon>Ceratopteris</taxon>
    </lineage>
</organism>
<name>A0A8T2TTA2_CERRI</name>
<feature type="transmembrane region" description="Helical" evidence="1">
    <location>
        <begin position="69"/>
        <end position="94"/>
    </location>
</feature>
<evidence type="ECO:0000313" key="2">
    <source>
        <dbReference type="EMBL" id="KAH7424644.1"/>
    </source>
</evidence>
<evidence type="ECO:0000256" key="1">
    <source>
        <dbReference type="SAM" id="Phobius"/>
    </source>
</evidence>
<keyword evidence="3" id="KW-1185">Reference proteome</keyword>
<evidence type="ECO:0000313" key="3">
    <source>
        <dbReference type="Proteomes" id="UP000825935"/>
    </source>
</evidence>
<keyword evidence="1" id="KW-1133">Transmembrane helix</keyword>
<proteinExistence type="predicted"/>
<gene>
    <name evidence="2" type="ORF">KP509_11G017300</name>
</gene>
<dbReference type="EMBL" id="CM035416">
    <property type="protein sequence ID" value="KAH7424644.1"/>
    <property type="molecule type" value="Genomic_DNA"/>
</dbReference>
<comment type="caution">
    <text evidence="2">The sequence shown here is derived from an EMBL/GenBank/DDBJ whole genome shotgun (WGS) entry which is preliminary data.</text>
</comment>
<sequence>MRTSYFVLLLLLLIHSWWIFLTYPSSLHTLQNGAAEGVLTTSSLLLHLHLYPHECISILYPGGTPFLVYFHFILYFLCIWVPCHVLLPVVFILLSGDLSHI</sequence>